<sequence>MQATLKLVLPLAILIGFSQQMIPVVGAQGVTITIEKDKDKKSDSKTSDSKKKAPFSGTRPSVDVAILLDTSNSMDGLIGQAKSQLWNIVQEFAKAKKRGKTPLLRVAVFEYGNSGLPASEDYIRQVVKLTDDLDKVSEALFALRTNGGDEYCGAVIKEAIKRLDWSSEPNAYKAIFIAGNEPFTQGSVDYRSACKKAIGAGVVVNTIHCGDYQQGINGKWKDGADIAEGEYLNINQDEKVVHIKAPQDTIIIKLNNELNKTYLWYGSKSKRESYESNQALQDRNASGFGGLSIRAATKSSSLYRNVGRDLVDTYEEDEDAIAKIDVVELPEELQSLSPSERLKRVEAMSKRRAEIKAKLAELNKERQAYVAAEQAKLAEPSEEATFGDAFSGTVQKQLEASGFELEK</sequence>
<dbReference type="PROSITE" id="PS50234">
    <property type="entry name" value="VWFA"/>
    <property type="match status" value="1"/>
</dbReference>
<dbReference type="InterPro" id="IPR036465">
    <property type="entry name" value="vWFA_dom_sf"/>
</dbReference>
<dbReference type="InterPro" id="IPR002035">
    <property type="entry name" value="VWF_A"/>
</dbReference>
<dbReference type="Pfam" id="PF00092">
    <property type="entry name" value="VWA"/>
    <property type="match status" value="1"/>
</dbReference>
<reference evidence="4 5" key="1">
    <citation type="submission" date="2024-02" db="EMBL/GenBank/DDBJ databases">
        <title>Rhodopirellula caenicola NBRC 110016.</title>
        <authorList>
            <person name="Ichikawa N."/>
            <person name="Katano-Makiyama Y."/>
            <person name="Hidaka K."/>
        </authorList>
    </citation>
    <scope>NUCLEOTIDE SEQUENCE [LARGE SCALE GENOMIC DNA]</scope>
    <source>
        <strain evidence="4 5">NBRC 110016</strain>
    </source>
</reference>
<feature type="coiled-coil region" evidence="1">
    <location>
        <begin position="345"/>
        <end position="375"/>
    </location>
</feature>
<feature type="compositionally biased region" description="Basic and acidic residues" evidence="2">
    <location>
        <begin position="37"/>
        <end position="51"/>
    </location>
</feature>
<dbReference type="CDD" id="cd00198">
    <property type="entry name" value="vWFA"/>
    <property type="match status" value="1"/>
</dbReference>
<dbReference type="SMART" id="SM00327">
    <property type="entry name" value="VWA"/>
    <property type="match status" value="1"/>
</dbReference>
<comment type="caution">
    <text evidence="4">The sequence shown here is derived from an EMBL/GenBank/DDBJ whole genome shotgun (WGS) entry which is preliminary data.</text>
</comment>
<keyword evidence="1" id="KW-0175">Coiled coil</keyword>
<gene>
    <name evidence="4" type="ORF">Rcae01_01784</name>
</gene>
<evidence type="ECO:0000313" key="5">
    <source>
        <dbReference type="Proteomes" id="UP001416858"/>
    </source>
</evidence>
<evidence type="ECO:0000313" key="4">
    <source>
        <dbReference type="EMBL" id="GAA5506332.1"/>
    </source>
</evidence>
<feature type="domain" description="VWFA" evidence="3">
    <location>
        <begin position="63"/>
        <end position="211"/>
    </location>
</feature>
<dbReference type="RefSeq" id="WP_345683288.1">
    <property type="nucleotide sequence ID" value="NZ_BAABRO010000003.1"/>
</dbReference>
<evidence type="ECO:0000256" key="2">
    <source>
        <dbReference type="SAM" id="MobiDB-lite"/>
    </source>
</evidence>
<dbReference type="Proteomes" id="UP001416858">
    <property type="component" value="Unassembled WGS sequence"/>
</dbReference>
<protein>
    <recommendedName>
        <fullName evidence="3">VWFA domain-containing protein</fullName>
    </recommendedName>
</protein>
<name>A0ABP9VRD7_9BACT</name>
<feature type="region of interest" description="Disordered" evidence="2">
    <location>
        <begin position="37"/>
        <end position="58"/>
    </location>
</feature>
<accession>A0ABP9VRD7</accession>
<evidence type="ECO:0000256" key="1">
    <source>
        <dbReference type="SAM" id="Coils"/>
    </source>
</evidence>
<dbReference type="Gene3D" id="3.40.50.410">
    <property type="entry name" value="von Willebrand factor, type A domain"/>
    <property type="match status" value="1"/>
</dbReference>
<dbReference type="EMBL" id="BAABRO010000003">
    <property type="protein sequence ID" value="GAA5506332.1"/>
    <property type="molecule type" value="Genomic_DNA"/>
</dbReference>
<dbReference type="SUPFAM" id="SSF53300">
    <property type="entry name" value="vWA-like"/>
    <property type="match status" value="1"/>
</dbReference>
<keyword evidence="5" id="KW-1185">Reference proteome</keyword>
<proteinExistence type="predicted"/>
<evidence type="ECO:0000259" key="3">
    <source>
        <dbReference type="PROSITE" id="PS50234"/>
    </source>
</evidence>
<organism evidence="4 5">
    <name type="scientific">Novipirellula caenicola</name>
    <dbReference type="NCBI Taxonomy" id="1536901"/>
    <lineage>
        <taxon>Bacteria</taxon>
        <taxon>Pseudomonadati</taxon>
        <taxon>Planctomycetota</taxon>
        <taxon>Planctomycetia</taxon>
        <taxon>Pirellulales</taxon>
        <taxon>Pirellulaceae</taxon>
        <taxon>Novipirellula</taxon>
    </lineage>
</organism>